<evidence type="ECO:0000256" key="5">
    <source>
        <dbReference type="SAM" id="SignalP"/>
    </source>
</evidence>
<evidence type="ECO:0000259" key="6">
    <source>
        <dbReference type="Pfam" id="PF09864"/>
    </source>
</evidence>
<dbReference type="Gene3D" id="2.40.128.200">
    <property type="match status" value="1"/>
</dbReference>
<protein>
    <recommendedName>
        <fullName evidence="6">C-type lysozyme inhibitor domain-containing protein</fullName>
    </recommendedName>
</protein>
<dbReference type="InterPro" id="IPR036328">
    <property type="entry name" value="MliC_sf"/>
</dbReference>
<feature type="chain" id="PRO_5031112755" description="C-type lysozyme inhibitor domain-containing protein" evidence="5">
    <location>
        <begin position="35"/>
        <end position="138"/>
    </location>
</feature>
<evidence type="ECO:0000313" key="7">
    <source>
        <dbReference type="EMBL" id="KAF1687950.1"/>
    </source>
</evidence>
<evidence type="ECO:0000256" key="3">
    <source>
        <dbReference type="ARBA" id="ARBA00023139"/>
    </source>
</evidence>
<evidence type="ECO:0000256" key="2">
    <source>
        <dbReference type="ARBA" id="ARBA00023136"/>
    </source>
</evidence>
<sequence length="138" mass="14084">MSGTHAAGRTGRRLPVLVFAAMVLAPGACHPAGAPETAGVDPMPAPTPPTAIADPVASVLETHWQCDDQHVAARFDNDAGTVTLTHDRGQLMLPQAVAASGARYADANGNEFWSKGPAGTLTLSGTPARECMQVGAAD</sequence>
<dbReference type="Pfam" id="PF09864">
    <property type="entry name" value="MliC"/>
    <property type="match status" value="1"/>
</dbReference>
<keyword evidence="4" id="KW-0449">Lipoprotein</keyword>
<accession>A0A7V8K857</accession>
<dbReference type="InterPro" id="IPR018660">
    <property type="entry name" value="MliC"/>
</dbReference>
<feature type="signal peptide" evidence="5">
    <location>
        <begin position="1"/>
        <end position="34"/>
    </location>
</feature>
<evidence type="ECO:0000313" key="8">
    <source>
        <dbReference type="Proteomes" id="UP000462066"/>
    </source>
</evidence>
<name>A0A7V8K857_9GAMM</name>
<evidence type="ECO:0000256" key="4">
    <source>
        <dbReference type="ARBA" id="ARBA00023288"/>
    </source>
</evidence>
<dbReference type="Proteomes" id="UP000462066">
    <property type="component" value="Unassembled WGS sequence"/>
</dbReference>
<evidence type="ECO:0000256" key="1">
    <source>
        <dbReference type="ARBA" id="ARBA00022729"/>
    </source>
</evidence>
<keyword evidence="1 5" id="KW-0732">Signal</keyword>
<dbReference type="SUPFAM" id="SSF141488">
    <property type="entry name" value="YdhA-like"/>
    <property type="match status" value="1"/>
</dbReference>
<dbReference type="AlphaFoldDB" id="A0A7V8K857"/>
<comment type="caution">
    <text evidence="7">The sequence shown here is derived from an EMBL/GenBank/DDBJ whole genome shotgun (WGS) entry which is preliminary data.</text>
</comment>
<proteinExistence type="predicted"/>
<dbReference type="RefSeq" id="WP_162309501.1">
    <property type="nucleotide sequence ID" value="NZ_JACHGU010000003.1"/>
</dbReference>
<keyword evidence="8" id="KW-1185">Reference proteome</keyword>
<feature type="domain" description="C-type lysozyme inhibitor" evidence="6">
    <location>
        <begin position="64"/>
        <end position="126"/>
    </location>
</feature>
<keyword evidence="2" id="KW-0472">Membrane</keyword>
<keyword evidence="3" id="KW-0564">Palmitate</keyword>
<organism evidence="7 8">
    <name type="scientific">Pseudoxanthomonas broegbernensis</name>
    <dbReference type="NCBI Taxonomy" id="83619"/>
    <lineage>
        <taxon>Bacteria</taxon>
        <taxon>Pseudomonadati</taxon>
        <taxon>Pseudomonadota</taxon>
        <taxon>Gammaproteobacteria</taxon>
        <taxon>Lysobacterales</taxon>
        <taxon>Lysobacteraceae</taxon>
        <taxon>Pseudoxanthomonas</taxon>
    </lineage>
</organism>
<reference evidence="7 8" key="1">
    <citation type="submission" date="2017-10" db="EMBL/GenBank/DDBJ databases">
        <title>Whole genome sequencing of Pseudoxanthomonas broegbernensis DSM 12573(T).</title>
        <authorList>
            <person name="Kumar S."/>
            <person name="Bansal K."/>
            <person name="Kaur A."/>
            <person name="Patil P."/>
            <person name="Sharma S."/>
            <person name="Patil P.B."/>
        </authorList>
    </citation>
    <scope>NUCLEOTIDE SEQUENCE [LARGE SCALE GENOMIC DNA]</scope>
    <source>
        <strain evidence="7 8">DSM 12573</strain>
    </source>
</reference>
<dbReference type="EMBL" id="MWIP01000001">
    <property type="protein sequence ID" value="KAF1687950.1"/>
    <property type="molecule type" value="Genomic_DNA"/>
</dbReference>
<gene>
    <name evidence="7" type="ORF">B1992_00480</name>
</gene>